<name>A0A4R6U4T0_9GAMM</name>
<sequence>MKKNILFALLAIAALSTTATRAEESGHVNAVEYERLIVNWNPSGTRLARVLAYGCQTCAPARFEIHQNTELEGEDGSPLDIEFLKTRVDWAGTVQTLEGQTDSIYKIMLH</sequence>
<evidence type="ECO:0000313" key="3">
    <source>
        <dbReference type="Proteomes" id="UP000294575"/>
    </source>
</evidence>
<keyword evidence="3" id="KW-1185">Reference proteome</keyword>
<protein>
    <submittedName>
        <fullName evidence="2">Uncharacterized protein</fullName>
    </submittedName>
</protein>
<dbReference type="OrthoDB" id="6919285at2"/>
<dbReference type="Proteomes" id="UP000294575">
    <property type="component" value="Unassembled WGS sequence"/>
</dbReference>
<keyword evidence="1" id="KW-0732">Signal</keyword>
<feature type="signal peptide" evidence="1">
    <location>
        <begin position="1"/>
        <end position="21"/>
    </location>
</feature>
<dbReference type="AlphaFoldDB" id="A0A4R6U4T0"/>
<dbReference type="RefSeq" id="WP_101497396.1">
    <property type="nucleotide sequence ID" value="NZ_LNJZ01000009.1"/>
</dbReference>
<comment type="caution">
    <text evidence="2">The sequence shown here is derived from an EMBL/GenBank/DDBJ whole genome shotgun (WGS) entry which is preliminary data.</text>
</comment>
<gene>
    <name evidence="2" type="ORF">DFQ45_102169</name>
</gene>
<organism evidence="2 3">
    <name type="scientific">Thiopseudomonas denitrificans</name>
    <dbReference type="NCBI Taxonomy" id="1501432"/>
    <lineage>
        <taxon>Bacteria</taxon>
        <taxon>Pseudomonadati</taxon>
        <taxon>Pseudomonadota</taxon>
        <taxon>Gammaproteobacteria</taxon>
        <taxon>Pseudomonadales</taxon>
        <taxon>Pseudomonadaceae</taxon>
        <taxon>Thiopseudomonas</taxon>
    </lineage>
</organism>
<proteinExistence type="predicted"/>
<dbReference type="EMBL" id="SNYK01000002">
    <property type="protein sequence ID" value="TDQ39475.1"/>
    <property type="molecule type" value="Genomic_DNA"/>
</dbReference>
<accession>A0A4R6U4T0</accession>
<evidence type="ECO:0000313" key="2">
    <source>
        <dbReference type="EMBL" id="TDQ39475.1"/>
    </source>
</evidence>
<feature type="chain" id="PRO_5021014595" evidence="1">
    <location>
        <begin position="22"/>
        <end position="110"/>
    </location>
</feature>
<reference evidence="2 3" key="1">
    <citation type="submission" date="2019-03" db="EMBL/GenBank/DDBJ databases">
        <title>Genomic Encyclopedia of Type Strains, Phase IV (KMG-IV): sequencing the most valuable type-strain genomes for metagenomic binning, comparative biology and taxonomic classification.</title>
        <authorList>
            <person name="Goeker M."/>
        </authorList>
    </citation>
    <scope>NUCLEOTIDE SEQUENCE [LARGE SCALE GENOMIC DNA]</scope>
    <source>
        <strain evidence="2 3">DSM 28679</strain>
    </source>
</reference>
<evidence type="ECO:0000256" key="1">
    <source>
        <dbReference type="SAM" id="SignalP"/>
    </source>
</evidence>